<evidence type="ECO:0000313" key="4">
    <source>
        <dbReference type="Proteomes" id="UP000092164"/>
    </source>
</evidence>
<dbReference type="KEGG" id="mart:BTR34_02400"/>
<comment type="caution">
    <text evidence="3">The sequence shown here is derived from an EMBL/GenBank/DDBJ whole genome shotgun (WGS) entry which is preliminary data.</text>
</comment>
<dbReference type="OrthoDB" id="5450317at2"/>
<dbReference type="InterPro" id="IPR032466">
    <property type="entry name" value="Metal_Hydrolase"/>
</dbReference>
<evidence type="ECO:0000259" key="2">
    <source>
        <dbReference type="Pfam" id="PF04909"/>
    </source>
</evidence>
<dbReference type="STRING" id="1836467.BTR34_02400"/>
<gene>
    <name evidence="3" type="ORF">A9200_10135</name>
</gene>
<dbReference type="RefSeq" id="WP_068486619.1">
    <property type="nucleotide sequence ID" value="NZ_CP018760.1"/>
</dbReference>
<dbReference type="Gene3D" id="3.20.20.140">
    <property type="entry name" value="Metal-dependent hydrolases"/>
    <property type="match status" value="1"/>
</dbReference>
<keyword evidence="3" id="KW-0378">Hydrolase</keyword>
<organism evidence="3 4">
    <name type="scientific">Maribacter hydrothermalis</name>
    <dbReference type="NCBI Taxonomy" id="1836467"/>
    <lineage>
        <taxon>Bacteria</taxon>
        <taxon>Pseudomonadati</taxon>
        <taxon>Bacteroidota</taxon>
        <taxon>Flavobacteriia</taxon>
        <taxon>Flavobacteriales</taxon>
        <taxon>Flavobacteriaceae</taxon>
        <taxon>Maribacter</taxon>
    </lineage>
</organism>
<dbReference type="AlphaFoldDB" id="A0A1B7Z003"/>
<accession>A0A1B7Z003</accession>
<dbReference type="PANTHER" id="PTHR43569:SF2">
    <property type="entry name" value="AMIDOHYDROLASE-RELATED DOMAIN-CONTAINING PROTEIN"/>
    <property type="match status" value="1"/>
</dbReference>
<dbReference type="GO" id="GO:0016787">
    <property type="term" value="F:hydrolase activity"/>
    <property type="evidence" value="ECO:0007669"/>
    <property type="project" value="UniProtKB-KW"/>
</dbReference>
<dbReference type="InterPro" id="IPR052350">
    <property type="entry name" value="Metallo-dep_Lactonases"/>
</dbReference>
<dbReference type="EMBL" id="LZFP01000049">
    <property type="protein sequence ID" value="OBR36048.1"/>
    <property type="molecule type" value="Genomic_DNA"/>
</dbReference>
<comment type="similarity">
    <text evidence="1">Belongs to the metallo-dependent hydrolases superfamily.</text>
</comment>
<feature type="domain" description="Amidohydrolase-related" evidence="2">
    <location>
        <begin position="3"/>
        <end position="274"/>
    </location>
</feature>
<proteinExistence type="inferred from homology"/>
<sequence>MIIDSHQHFWKYDPIRDSWIDNTMKIIQRDFLPSDLKPVLSRNNVDGCIAVQADQSENETKFLLKLAAENNFIKGVVGWVDLCDNNVNKRLEHFAENKLFKGVRHILQSEKEDFILDHGFMGGIQKLAPLDLTYDILVFPHQLENITKLVSKFPDQKFVLDHIAKPLIKSGEINDWRLAIKALSKNPNVHCKLSGLATEANWSNWINQDFTPYLDAVFEAFGTNRLMFGSDWPVCLLAGSYSRNKKIITSYIKQLNNSEQEQIMGLNAINFYGLNTH</sequence>
<dbReference type="Proteomes" id="UP000092164">
    <property type="component" value="Unassembled WGS sequence"/>
</dbReference>
<keyword evidence="4" id="KW-1185">Reference proteome</keyword>
<dbReference type="InterPro" id="IPR006680">
    <property type="entry name" value="Amidohydro-rel"/>
</dbReference>
<dbReference type="SUPFAM" id="SSF51556">
    <property type="entry name" value="Metallo-dependent hydrolases"/>
    <property type="match status" value="1"/>
</dbReference>
<evidence type="ECO:0000313" key="3">
    <source>
        <dbReference type="EMBL" id="OBR36048.1"/>
    </source>
</evidence>
<name>A0A1B7Z003_9FLAO</name>
<evidence type="ECO:0000256" key="1">
    <source>
        <dbReference type="ARBA" id="ARBA00038310"/>
    </source>
</evidence>
<reference evidence="4" key="1">
    <citation type="submission" date="2016-06" db="EMBL/GenBank/DDBJ databases">
        <authorList>
            <person name="Zhan P."/>
        </authorList>
    </citation>
    <scope>NUCLEOTIDE SEQUENCE [LARGE SCALE GENOMIC DNA]</scope>
    <source>
        <strain evidence="4">T28</strain>
    </source>
</reference>
<dbReference type="Pfam" id="PF04909">
    <property type="entry name" value="Amidohydro_2"/>
    <property type="match status" value="1"/>
</dbReference>
<dbReference type="PANTHER" id="PTHR43569">
    <property type="entry name" value="AMIDOHYDROLASE"/>
    <property type="match status" value="1"/>
</dbReference>
<protein>
    <submittedName>
        <fullName evidence="3">Amidohydrolase</fullName>
    </submittedName>
</protein>